<evidence type="ECO:0000259" key="21">
    <source>
        <dbReference type="PROSITE" id="PS50927"/>
    </source>
</evidence>
<evidence type="ECO:0000256" key="8">
    <source>
        <dbReference type="ARBA" id="ARBA00022777"/>
    </source>
</evidence>
<dbReference type="InterPro" id="IPR001245">
    <property type="entry name" value="Ser-Thr/Tyr_kinase_cat_dom"/>
</dbReference>
<keyword evidence="5 19" id="KW-0812">Transmembrane</keyword>
<proteinExistence type="inferred from homology"/>
<dbReference type="Gene3D" id="3.50.4.10">
    <property type="entry name" value="Hepatocyte Growth Factor"/>
    <property type="match status" value="1"/>
</dbReference>
<dbReference type="Pfam" id="PF01453">
    <property type="entry name" value="B_lectin"/>
    <property type="match status" value="1"/>
</dbReference>
<feature type="binding site" evidence="17">
    <location>
        <position position="526"/>
    </location>
    <ligand>
        <name>ATP</name>
        <dbReference type="ChEBI" id="CHEBI:30616"/>
    </ligand>
</feature>
<dbReference type="PIRSF" id="PIRSF000641">
    <property type="entry name" value="SRK"/>
    <property type="match status" value="1"/>
</dbReference>
<dbReference type="FunFam" id="2.90.10.10:FF:000004">
    <property type="entry name" value="G-type lectin S-receptor-like serine/threonine-protein kinase"/>
    <property type="match status" value="1"/>
</dbReference>
<dbReference type="InterPro" id="IPR011009">
    <property type="entry name" value="Kinase-like_dom_sf"/>
</dbReference>
<evidence type="ECO:0000256" key="2">
    <source>
        <dbReference type="ARBA" id="ARBA00022475"/>
    </source>
</evidence>
<dbReference type="FunFam" id="1.10.510.10:FF:000060">
    <property type="entry name" value="G-type lectin S-receptor-like serine/threonine-protein kinase"/>
    <property type="match status" value="1"/>
</dbReference>
<comment type="catalytic activity">
    <reaction evidence="15 16">
        <text>L-seryl-[protein] + ATP = O-phospho-L-seryl-[protein] + ADP + H(+)</text>
        <dbReference type="Rhea" id="RHEA:17989"/>
        <dbReference type="Rhea" id="RHEA-COMP:9863"/>
        <dbReference type="Rhea" id="RHEA-COMP:11604"/>
        <dbReference type="ChEBI" id="CHEBI:15378"/>
        <dbReference type="ChEBI" id="CHEBI:29999"/>
        <dbReference type="ChEBI" id="CHEBI:30616"/>
        <dbReference type="ChEBI" id="CHEBI:83421"/>
        <dbReference type="ChEBI" id="CHEBI:456216"/>
        <dbReference type="EC" id="2.7.11.1"/>
    </reaction>
</comment>
<dbReference type="PROSITE" id="PS50927">
    <property type="entry name" value="BULB_LECTIN"/>
    <property type="match status" value="1"/>
</dbReference>
<evidence type="ECO:0000256" key="14">
    <source>
        <dbReference type="ARBA" id="ARBA00047899"/>
    </source>
</evidence>
<dbReference type="SMART" id="SM00473">
    <property type="entry name" value="PAN_AP"/>
    <property type="match status" value="1"/>
</dbReference>
<dbReference type="GO" id="GO:0004674">
    <property type="term" value="F:protein serine/threonine kinase activity"/>
    <property type="evidence" value="ECO:0007669"/>
    <property type="project" value="UniProtKB-KW"/>
</dbReference>
<sequence length="839" mass="93702">MEARSSMGIVAVILVYSFFFSTLKISTAVDSINTTQSIRDGETLVSTSGSFELGFFSPVDSTSRYLGLWYKKSPRTVVWVANRGIPISNNSGTLKVTSQGNLVLLNGTNNPVWSSNTSTTAQNPVAKLLESGNLVVRDVNGNKADNFLWQSFDYPCDTLLPGMELGSKLVTGNRFLSSWKGTENPAPGQFTLGVDLGYPQIVFREGTRILYRLGSWNGQFYTGFPELKPNPIYTFEFVLNQNEVYFKFEPQNSSVFQGLTVHPSGFVQLFTWSDQTNDWKVFSTAPVDQCENYALCGANARCDINSSPPCACLDGFIPKSPSEWNSRNWTGGCIPRTPFKCTDKDGFQSYTGVKLPDTSSSWYENSFSLVECEGLCIQNCSCFAYANIDIIGRGSGCWRWFGDLIDTRKLPLGGQDIYLRLAASEPGVRAEKRRKKKTHAGVIGGAAILGSSILILGIVFCVRRRKQRKNDNFEDNKEEDMELPMFDLTTIEQATYNFSSGKKLGEGGFGVVYKGTLIEGKEIAVKRLSKSSRQGLNEFKNEVLLTAKLQHRNLVKLLGCCVHEDEKMLIYEYMPKRSLDSFIFGMNVFIIFIRFHLVIGLTCMSNWPDTTRSKFLDWSKRTHIIDGIARGLLYLHQDSRLRIIHRDIKASNILLDNELNPKISDFGLARMFGGDQTEANTKRVVGTYGYMSPEYALDGHFSVKSDVFSFGVLVLEIVSGKKNRGFCCPDYSQNLLGHAWVLWCNGIPLELIDKCLADLYTPSEALRCLHVALLCVQQRPEDRPNMSSVVLMLGSENSLPQPKQPGFLMGSNPAEKDTSPNKHQSYTANEVTVTELHAR</sequence>
<evidence type="ECO:0000313" key="23">
    <source>
        <dbReference type="EMBL" id="VFU52488.1"/>
    </source>
</evidence>
<reference evidence="23" key="1">
    <citation type="submission" date="2019-03" db="EMBL/GenBank/DDBJ databases">
        <authorList>
            <person name="Mank J."/>
            <person name="Almeida P."/>
        </authorList>
    </citation>
    <scope>NUCLEOTIDE SEQUENCE</scope>
    <source>
        <strain evidence="23">78183</strain>
    </source>
</reference>
<keyword evidence="11 19" id="KW-0472">Membrane</keyword>
<evidence type="ECO:0000256" key="16">
    <source>
        <dbReference type="PIRNR" id="PIRNR000641"/>
    </source>
</evidence>
<keyword evidence="10 19" id="KW-1133">Transmembrane helix</keyword>
<dbReference type="SMART" id="SM00220">
    <property type="entry name" value="S_TKc"/>
    <property type="match status" value="1"/>
</dbReference>
<dbReference type="PANTHER" id="PTHR27002:SF825">
    <property type="entry name" value="RECEPTOR-LIKE SERINE_THREONINE-PROTEIN KINASE"/>
    <property type="match status" value="1"/>
</dbReference>
<dbReference type="GO" id="GO:0005524">
    <property type="term" value="F:ATP binding"/>
    <property type="evidence" value="ECO:0007669"/>
    <property type="project" value="UniProtKB-UniRule"/>
</dbReference>
<evidence type="ECO:0000256" key="17">
    <source>
        <dbReference type="PROSITE-ProRule" id="PRU10141"/>
    </source>
</evidence>
<dbReference type="GO" id="GO:0048544">
    <property type="term" value="P:recognition of pollen"/>
    <property type="evidence" value="ECO:0007669"/>
    <property type="project" value="InterPro"/>
</dbReference>
<dbReference type="InterPro" id="IPR008271">
    <property type="entry name" value="Ser/Thr_kinase_AS"/>
</dbReference>
<evidence type="ECO:0000256" key="9">
    <source>
        <dbReference type="ARBA" id="ARBA00022840"/>
    </source>
</evidence>
<dbReference type="CDD" id="cd00028">
    <property type="entry name" value="B_lectin"/>
    <property type="match status" value="1"/>
</dbReference>
<dbReference type="InterPro" id="IPR003609">
    <property type="entry name" value="Pan_app"/>
</dbReference>
<dbReference type="Pfam" id="PF08276">
    <property type="entry name" value="PAN_2"/>
    <property type="match status" value="1"/>
</dbReference>
<feature type="transmembrane region" description="Helical" evidence="19">
    <location>
        <begin position="442"/>
        <end position="462"/>
    </location>
</feature>
<name>A0A6N2MWA7_SALVM</name>
<feature type="domain" description="Apple" evidence="22">
    <location>
        <begin position="341"/>
        <end position="422"/>
    </location>
</feature>
<accession>A0A6N2MWA7</accession>
<dbReference type="PROSITE" id="PS50011">
    <property type="entry name" value="PROTEIN_KINASE_DOM"/>
    <property type="match status" value="1"/>
</dbReference>
<evidence type="ECO:0000256" key="10">
    <source>
        <dbReference type="ARBA" id="ARBA00022989"/>
    </source>
</evidence>
<keyword evidence="4 16" id="KW-0808">Transferase</keyword>
<dbReference type="PROSITE" id="PS00107">
    <property type="entry name" value="PROTEIN_KINASE_ATP"/>
    <property type="match status" value="1"/>
</dbReference>
<dbReference type="Pfam" id="PF07714">
    <property type="entry name" value="PK_Tyr_Ser-Thr"/>
    <property type="match status" value="1"/>
</dbReference>
<dbReference type="Gene3D" id="3.30.200.20">
    <property type="entry name" value="Phosphorylase Kinase, domain 1"/>
    <property type="match status" value="1"/>
</dbReference>
<dbReference type="PROSITE" id="PS50948">
    <property type="entry name" value="PAN"/>
    <property type="match status" value="1"/>
</dbReference>
<evidence type="ECO:0000259" key="22">
    <source>
        <dbReference type="PROSITE" id="PS50948"/>
    </source>
</evidence>
<dbReference type="SUPFAM" id="SSF51110">
    <property type="entry name" value="alpha-D-mannose-specific plant lectins"/>
    <property type="match status" value="1"/>
</dbReference>
<organism evidence="23">
    <name type="scientific">Salix viminalis</name>
    <name type="common">Common osier</name>
    <name type="synonym">Basket willow</name>
    <dbReference type="NCBI Taxonomy" id="40686"/>
    <lineage>
        <taxon>Eukaryota</taxon>
        <taxon>Viridiplantae</taxon>
        <taxon>Streptophyta</taxon>
        <taxon>Embryophyta</taxon>
        <taxon>Tracheophyta</taxon>
        <taxon>Spermatophyta</taxon>
        <taxon>Magnoliopsida</taxon>
        <taxon>eudicotyledons</taxon>
        <taxon>Gunneridae</taxon>
        <taxon>Pentapetalae</taxon>
        <taxon>rosids</taxon>
        <taxon>fabids</taxon>
        <taxon>Malpighiales</taxon>
        <taxon>Salicaceae</taxon>
        <taxon>Saliceae</taxon>
        <taxon>Salix</taxon>
    </lineage>
</organism>
<dbReference type="AlphaFoldDB" id="A0A6N2MWA7"/>
<keyword evidence="8 16" id="KW-0418">Kinase</keyword>
<feature type="domain" description="Bulb-type lectin" evidence="21">
    <location>
        <begin position="29"/>
        <end position="149"/>
    </location>
</feature>
<evidence type="ECO:0000256" key="1">
    <source>
        <dbReference type="ARBA" id="ARBA00004251"/>
    </source>
</evidence>
<keyword evidence="7 16" id="KW-0547">Nucleotide-binding</keyword>
<dbReference type="InterPro" id="IPR017441">
    <property type="entry name" value="Protein_kinase_ATP_BS"/>
</dbReference>
<feature type="region of interest" description="Disordered" evidence="18">
    <location>
        <begin position="798"/>
        <end position="839"/>
    </location>
</feature>
<dbReference type="SMART" id="SM00108">
    <property type="entry name" value="B_lectin"/>
    <property type="match status" value="1"/>
</dbReference>
<dbReference type="PANTHER" id="PTHR27002">
    <property type="entry name" value="RECEPTOR-LIKE SERINE/THREONINE-PROTEIN KINASE SD1-8"/>
    <property type="match status" value="1"/>
</dbReference>
<dbReference type="Pfam" id="PF00954">
    <property type="entry name" value="S_locus_glycop"/>
    <property type="match status" value="1"/>
</dbReference>
<dbReference type="Gene3D" id="2.90.10.10">
    <property type="entry name" value="Bulb-type lectin domain"/>
    <property type="match status" value="1"/>
</dbReference>
<dbReference type="EMBL" id="CAADRP010001796">
    <property type="protein sequence ID" value="VFU52488.1"/>
    <property type="molecule type" value="Genomic_DNA"/>
</dbReference>
<dbReference type="CDD" id="cd01098">
    <property type="entry name" value="PAN_AP_plant"/>
    <property type="match status" value="1"/>
</dbReference>
<evidence type="ECO:0000256" key="11">
    <source>
        <dbReference type="ARBA" id="ARBA00023136"/>
    </source>
</evidence>
<evidence type="ECO:0000256" key="5">
    <source>
        <dbReference type="ARBA" id="ARBA00022692"/>
    </source>
</evidence>
<dbReference type="InterPro" id="IPR000858">
    <property type="entry name" value="S_locus_glycoprot_dom"/>
</dbReference>
<keyword evidence="12" id="KW-1015">Disulfide bond</keyword>
<feature type="domain" description="Protein kinase" evidence="20">
    <location>
        <begin position="498"/>
        <end position="807"/>
    </location>
</feature>
<dbReference type="GO" id="GO:0005886">
    <property type="term" value="C:plasma membrane"/>
    <property type="evidence" value="ECO:0007669"/>
    <property type="project" value="UniProtKB-SubCell"/>
</dbReference>
<dbReference type="SUPFAM" id="SSF56112">
    <property type="entry name" value="Protein kinase-like (PK-like)"/>
    <property type="match status" value="1"/>
</dbReference>
<evidence type="ECO:0000256" key="3">
    <source>
        <dbReference type="ARBA" id="ARBA00022527"/>
    </source>
</evidence>
<evidence type="ECO:0000256" key="12">
    <source>
        <dbReference type="ARBA" id="ARBA00023157"/>
    </source>
</evidence>
<feature type="transmembrane region" description="Helical" evidence="19">
    <location>
        <begin position="582"/>
        <end position="607"/>
    </location>
</feature>
<dbReference type="CDD" id="cd14066">
    <property type="entry name" value="STKc_IRAK"/>
    <property type="match status" value="1"/>
</dbReference>
<evidence type="ECO:0000256" key="15">
    <source>
        <dbReference type="ARBA" id="ARBA00048679"/>
    </source>
</evidence>
<gene>
    <name evidence="23" type="ORF">SVIM_LOCUS360344</name>
</gene>
<evidence type="ECO:0000256" key="7">
    <source>
        <dbReference type="ARBA" id="ARBA00022741"/>
    </source>
</evidence>
<dbReference type="FunFam" id="3.30.200.20:FF:000195">
    <property type="entry name" value="G-type lectin S-receptor-like serine/threonine-protein kinase"/>
    <property type="match status" value="1"/>
</dbReference>
<dbReference type="EC" id="2.7.11.1" evidence="16"/>
<evidence type="ECO:0000256" key="18">
    <source>
        <dbReference type="SAM" id="MobiDB-lite"/>
    </source>
</evidence>
<dbReference type="InterPro" id="IPR001480">
    <property type="entry name" value="Bulb-type_lectin_dom"/>
</dbReference>
<evidence type="ECO:0000256" key="6">
    <source>
        <dbReference type="ARBA" id="ARBA00022729"/>
    </source>
</evidence>
<dbReference type="PROSITE" id="PS00108">
    <property type="entry name" value="PROTEIN_KINASE_ST"/>
    <property type="match status" value="1"/>
</dbReference>
<dbReference type="InterPro" id="IPR000719">
    <property type="entry name" value="Prot_kinase_dom"/>
</dbReference>
<keyword evidence="13" id="KW-0325">Glycoprotein</keyword>
<dbReference type="Pfam" id="PF11883">
    <property type="entry name" value="DUF3403"/>
    <property type="match status" value="1"/>
</dbReference>
<evidence type="ECO:0000259" key="20">
    <source>
        <dbReference type="PROSITE" id="PS50011"/>
    </source>
</evidence>
<evidence type="ECO:0000256" key="4">
    <source>
        <dbReference type="ARBA" id="ARBA00022679"/>
    </source>
</evidence>
<keyword evidence="3 16" id="KW-0723">Serine/threonine-protein kinase</keyword>
<evidence type="ECO:0000256" key="13">
    <source>
        <dbReference type="ARBA" id="ARBA00023180"/>
    </source>
</evidence>
<keyword evidence="6" id="KW-0732">Signal</keyword>
<dbReference type="InterPro" id="IPR021820">
    <property type="entry name" value="S-locus_recpt_kinase_C"/>
</dbReference>
<comment type="catalytic activity">
    <reaction evidence="14 16">
        <text>L-threonyl-[protein] + ATP = O-phospho-L-threonyl-[protein] + ADP + H(+)</text>
        <dbReference type="Rhea" id="RHEA:46608"/>
        <dbReference type="Rhea" id="RHEA-COMP:11060"/>
        <dbReference type="Rhea" id="RHEA-COMP:11605"/>
        <dbReference type="ChEBI" id="CHEBI:15378"/>
        <dbReference type="ChEBI" id="CHEBI:30013"/>
        <dbReference type="ChEBI" id="CHEBI:30616"/>
        <dbReference type="ChEBI" id="CHEBI:61977"/>
        <dbReference type="ChEBI" id="CHEBI:456216"/>
        <dbReference type="EC" id="2.7.11.1"/>
    </reaction>
</comment>
<protein>
    <recommendedName>
        <fullName evidence="16">Receptor-like serine/threonine-protein kinase</fullName>
        <ecNumber evidence="16">2.7.11.1</ecNumber>
    </recommendedName>
</protein>
<comment type="subcellular location">
    <subcellularLocation>
        <location evidence="1">Cell membrane</location>
        <topology evidence="1">Single-pass type I membrane protein</topology>
    </subcellularLocation>
</comment>
<evidence type="ECO:0000256" key="19">
    <source>
        <dbReference type="SAM" id="Phobius"/>
    </source>
</evidence>
<dbReference type="InterPro" id="IPR024171">
    <property type="entry name" value="SRK-like_kinase"/>
</dbReference>
<comment type="similarity">
    <text evidence="16">Belongs to the protein kinase superfamily. Ser/Thr protein kinase family.</text>
</comment>
<keyword evidence="2" id="KW-1003">Cell membrane</keyword>
<dbReference type="Gene3D" id="1.10.510.10">
    <property type="entry name" value="Transferase(Phosphotransferase) domain 1"/>
    <property type="match status" value="1"/>
</dbReference>
<keyword evidence="9 16" id="KW-0067">ATP-binding</keyword>
<feature type="compositionally biased region" description="Polar residues" evidence="18">
    <location>
        <begin position="821"/>
        <end position="832"/>
    </location>
</feature>
<dbReference type="InterPro" id="IPR036426">
    <property type="entry name" value="Bulb-type_lectin_dom_sf"/>
</dbReference>